<sequence length="37" mass="4472">MLLLIFCFCDILQEKMLFLDRISALKFKILILLRDLQ</sequence>
<gene>
    <name evidence="1" type="ORF">HFN_0380</name>
</gene>
<reference evidence="1 2" key="1">
    <citation type="journal article" date="2013" name="Genome Announc.">
        <title>Draft Genome Sequence of Helicobacter fennelliae Strain MRY12-0050, Isolated from a Bacteremia Patient.</title>
        <authorList>
            <person name="Rimbara E."/>
            <person name="Matsui M."/>
            <person name="Mori S."/>
            <person name="Suzuki S."/>
            <person name="Suzuki M."/>
            <person name="Kim H."/>
            <person name="Sekizuka T."/>
            <person name="Kuroda M."/>
            <person name="Shibayama K."/>
        </authorList>
    </citation>
    <scope>NUCLEOTIDE SEQUENCE [LARGE SCALE GENOMIC DNA]</scope>
    <source>
        <strain evidence="1 2">MRY12-0050</strain>
    </source>
</reference>
<evidence type="ECO:0000313" key="1">
    <source>
        <dbReference type="EMBL" id="GAD19249.1"/>
    </source>
</evidence>
<accession>T1CR65</accession>
<dbReference type="EMBL" id="BASD01000018">
    <property type="protein sequence ID" value="GAD19249.1"/>
    <property type="molecule type" value="Genomic_DNA"/>
</dbReference>
<evidence type="ECO:0000313" key="2">
    <source>
        <dbReference type="Proteomes" id="UP000018143"/>
    </source>
</evidence>
<comment type="caution">
    <text evidence="1">The sequence shown here is derived from an EMBL/GenBank/DDBJ whole genome shotgun (WGS) entry which is preliminary data.</text>
</comment>
<name>T1CR65_9HELI</name>
<dbReference type="Proteomes" id="UP000018143">
    <property type="component" value="Unassembled WGS sequence"/>
</dbReference>
<organism evidence="1 2">
    <name type="scientific">Helicobacter fennelliae MRY12-0050</name>
    <dbReference type="NCBI Taxonomy" id="1325130"/>
    <lineage>
        <taxon>Bacteria</taxon>
        <taxon>Pseudomonadati</taxon>
        <taxon>Campylobacterota</taxon>
        <taxon>Epsilonproteobacteria</taxon>
        <taxon>Campylobacterales</taxon>
        <taxon>Helicobacteraceae</taxon>
        <taxon>Helicobacter</taxon>
    </lineage>
</organism>
<protein>
    <submittedName>
        <fullName evidence="1">Uncharacterized protein</fullName>
    </submittedName>
</protein>
<keyword evidence="2" id="KW-1185">Reference proteome</keyword>
<proteinExistence type="predicted"/>
<dbReference type="AlphaFoldDB" id="T1CR65"/>
<dbReference type="STRING" id="1325130.HFN_0380"/>